<dbReference type="InterPro" id="IPR007454">
    <property type="entry name" value="UPF0250_YbeD-like"/>
</dbReference>
<dbReference type="OrthoDB" id="9793424at2"/>
<dbReference type="AlphaFoldDB" id="A0A0D8PMR5"/>
<evidence type="ECO:0000313" key="4">
    <source>
        <dbReference type="EMBL" id="PSW92856.1"/>
    </source>
</evidence>
<comment type="similarity">
    <text evidence="1 2">Belongs to the UPF0250 family.</text>
</comment>
<comment type="caution">
    <text evidence="3">The sequence shown here is derived from an EMBL/GenBank/DDBJ whole genome shotgun (WGS) entry which is preliminary data.</text>
</comment>
<dbReference type="Proteomes" id="UP000241190">
    <property type="component" value="Unassembled WGS sequence"/>
</dbReference>
<evidence type="ECO:0000256" key="1">
    <source>
        <dbReference type="ARBA" id="ARBA00008460"/>
    </source>
</evidence>
<organism evidence="3 6">
    <name type="scientific">Photobacterium iliopiscarium</name>
    <dbReference type="NCBI Taxonomy" id="56192"/>
    <lineage>
        <taxon>Bacteria</taxon>
        <taxon>Pseudomonadati</taxon>
        <taxon>Pseudomonadota</taxon>
        <taxon>Gammaproteobacteria</taxon>
        <taxon>Vibrionales</taxon>
        <taxon>Vibrionaceae</taxon>
        <taxon>Photobacterium</taxon>
    </lineage>
</organism>
<name>A0A0D8PMR5_9GAMM</name>
<dbReference type="GeneID" id="93550251"/>
<dbReference type="NCBIfam" id="NF003447">
    <property type="entry name" value="PRK04998.1"/>
    <property type="match status" value="1"/>
</dbReference>
<reference evidence="3 6" key="1">
    <citation type="submission" date="2018-01" db="EMBL/GenBank/DDBJ databases">
        <title>Whole genome sequencing of Histamine producing bacteria.</title>
        <authorList>
            <person name="Butler K."/>
        </authorList>
    </citation>
    <scope>NUCLEOTIDE SEQUENCE [LARGE SCALE GENOMIC DNA]</scope>
    <source>
        <strain evidence="4 5">ATCC 51761</strain>
        <strain evidence="3 6">NCIMB 13481</strain>
    </source>
</reference>
<dbReference type="EMBL" id="PYOP01000033">
    <property type="protein sequence ID" value="PSW92856.1"/>
    <property type="molecule type" value="Genomic_DNA"/>
</dbReference>
<dbReference type="PANTHER" id="PTHR38036:SF1">
    <property type="entry name" value="UPF0250 PROTEIN YBED"/>
    <property type="match status" value="1"/>
</dbReference>
<dbReference type="Proteomes" id="UP000241954">
    <property type="component" value="Unassembled WGS sequence"/>
</dbReference>
<dbReference type="Pfam" id="PF04359">
    <property type="entry name" value="DUF493"/>
    <property type="match status" value="1"/>
</dbReference>
<dbReference type="RefSeq" id="WP_045038162.1">
    <property type="nucleotide sequence ID" value="NZ_CAMQYU010000012.1"/>
</dbReference>
<proteinExistence type="inferred from homology"/>
<evidence type="ECO:0000313" key="3">
    <source>
        <dbReference type="EMBL" id="PSV91483.1"/>
    </source>
</evidence>
<dbReference type="EMBL" id="PYLW01000026">
    <property type="protein sequence ID" value="PSV91483.1"/>
    <property type="molecule type" value="Genomic_DNA"/>
</dbReference>
<dbReference type="GO" id="GO:0005829">
    <property type="term" value="C:cytosol"/>
    <property type="evidence" value="ECO:0007669"/>
    <property type="project" value="TreeGrafter"/>
</dbReference>
<gene>
    <name evidence="3" type="ORF">C9I88_17260</name>
    <name evidence="4" type="ORF">C9J52_16700</name>
</gene>
<accession>A0A0D8PMR5</accession>
<evidence type="ECO:0000313" key="5">
    <source>
        <dbReference type="Proteomes" id="UP000241190"/>
    </source>
</evidence>
<dbReference type="SUPFAM" id="SSF117991">
    <property type="entry name" value="YbeD/HP0495-like"/>
    <property type="match status" value="1"/>
</dbReference>
<protein>
    <recommendedName>
        <fullName evidence="2">UPF0250 protein C9I88_17260</fullName>
    </recommendedName>
</protein>
<sequence>MQEQKQEQPKLKDLLEFPCSFAFKVMGENKPELADRIVEVIQKTIPGDYVPTSKPSSKGTYTAVSVTVNATNVEQIETLYKELGAIDIVRVVL</sequence>
<evidence type="ECO:0000313" key="6">
    <source>
        <dbReference type="Proteomes" id="UP000241954"/>
    </source>
</evidence>
<dbReference type="Gene3D" id="3.30.70.260">
    <property type="match status" value="1"/>
</dbReference>
<dbReference type="PANTHER" id="PTHR38036">
    <property type="entry name" value="UPF0250 PROTEIN YBED"/>
    <property type="match status" value="1"/>
</dbReference>
<dbReference type="HAMAP" id="MF_00659">
    <property type="entry name" value="UPF0250"/>
    <property type="match status" value="1"/>
</dbReference>
<evidence type="ECO:0000256" key="2">
    <source>
        <dbReference type="HAMAP-Rule" id="MF_00659"/>
    </source>
</evidence>
<dbReference type="InterPro" id="IPR027471">
    <property type="entry name" value="YbeD-like_sf"/>
</dbReference>
<keyword evidence="5" id="KW-1185">Reference proteome</keyword>
<dbReference type="STRING" id="56192.UB38_16465"/>